<dbReference type="InterPro" id="IPR008150">
    <property type="entry name" value="Phytoene_DH_bac_CS"/>
</dbReference>
<dbReference type="AlphaFoldDB" id="A0A1Y5S2Q5"/>
<keyword evidence="2 5" id="KW-0560">Oxidoreductase</keyword>
<feature type="domain" description="Amine oxidase" evidence="4">
    <location>
        <begin position="15"/>
        <end position="293"/>
    </location>
</feature>
<dbReference type="RefSeq" id="WP_085877990.1">
    <property type="nucleotide sequence ID" value="NZ_FWFZ01000004.1"/>
</dbReference>
<organism evidence="5 6">
    <name type="scientific">Roseisalinus antarcticus</name>
    <dbReference type="NCBI Taxonomy" id="254357"/>
    <lineage>
        <taxon>Bacteria</taxon>
        <taxon>Pseudomonadati</taxon>
        <taxon>Pseudomonadota</taxon>
        <taxon>Alphaproteobacteria</taxon>
        <taxon>Rhodobacterales</taxon>
        <taxon>Roseobacteraceae</taxon>
        <taxon>Roseisalinus</taxon>
    </lineage>
</organism>
<protein>
    <submittedName>
        <fullName evidence="5">Hydroxyneurosporene desaturase</fullName>
        <ecNumber evidence="5">1.3.99.27</ecNumber>
    </submittedName>
</protein>
<evidence type="ECO:0000313" key="6">
    <source>
        <dbReference type="Proteomes" id="UP000193900"/>
    </source>
</evidence>
<reference evidence="5 6" key="1">
    <citation type="submission" date="2017-03" db="EMBL/GenBank/DDBJ databases">
        <authorList>
            <person name="Afonso C.L."/>
            <person name="Miller P.J."/>
            <person name="Scott M.A."/>
            <person name="Spackman E."/>
            <person name="Goraichik I."/>
            <person name="Dimitrov K.M."/>
            <person name="Suarez D.L."/>
            <person name="Swayne D.E."/>
        </authorList>
    </citation>
    <scope>NUCLEOTIDE SEQUENCE [LARGE SCALE GENOMIC DNA]</scope>
    <source>
        <strain evidence="5 6">CECT 7023</strain>
    </source>
</reference>
<keyword evidence="6" id="KW-1185">Reference proteome</keyword>
<name>A0A1Y5S2Q5_9RHOB</name>
<dbReference type="Pfam" id="PF01593">
    <property type="entry name" value="Amino_oxidase"/>
    <property type="match status" value="1"/>
</dbReference>
<dbReference type="EMBL" id="FWFZ01000004">
    <property type="protein sequence ID" value="SLN31356.1"/>
    <property type="molecule type" value="Genomic_DNA"/>
</dbReference>
<dbReference type="InterPro" id="IPR036188">
    <property type="entry name" value="FAD/NAD-bd_sf"/>
</dbReference>
<dbReference type="InterPro" id="IPR002937">
    <property type="entry name" value="Amino_oxidase"/>
</dbReference>
<dbReference type="OrthoDB" id="9774675at2"/>
<comment type="similarity">
    <text evidence="1">Belongs to the carotenoid/retinoid oxidoreductase family.</text>
</comment>
<dbReference type="PROSITE" id="PS00982">
    <property type="entry name" value="PHYTOENE_DH"/>
    <property type="match status" value="1"/>
</dbReference>
<dbReference type="GO" id="GO:0016491">
    <property type="term" value="F:oxidoreductase activity"/>
    <property type="evidence" value="ECO:0007669"/>
    <property type="project" value="UniProtKB-KW"/>
</dbReference>
<feature type="compositionally biased region" description="Low complexity" evidence="3">
    <location>
        <begin position="515"/>
        <end position="531"/>
    </location>
</feature>
<dbReference type="PANTHER" id="PTHR43734:SF7">
    <property type="entry name" value="4,4'-DIAPONEUROSPORENE OXYGENASE"/>
    <property type="match status" value="1"/>
</dbReference>
<dbReference type="Proteomes" id="UP000193900">
    <property type="component" value="Unassembled WGS sequence"/>
</dbReference>
<evidence type="ECO:0000256" key="3">
    <source>
        <dbReference type="SAM" id="MobiDB-lite"/>
    </source>
</evidence>
<dbReference type="Gene3D" id="3.50.50.60">
    <property type="entry name" value="FAD/NAD(P)-binding domain"/>
    <property type="match status" value="2"/>
</dbReference>
<gene>
    <name evidence="5" type="primary">crtD</name>
    <name evidence="5" type="ORF">ROA7023_01086</name>
</gene>
<feature type="region of interest" description="Disordered" evidence="3">
    <location>
        <begin position="492"/>
        <end position="545"/>
    </location>
</feature>
<dbReference type="NCBIfam" id="NF045637">
    <property type="entry name" value="carotdesatCrtDProt"/>
    <property type="match status" value="1"/>
</dbReference>
<dbReference type="EC" id="1.3.99.27" evidence="5"/>
<evidence type="ECO:0000313" key="5">
    <source>
        <dbReference type="EMBL" id="SLN31356.1"/>
    </source>
</evidence>
<dbReference type="SUPFAM" id="SSF51905">
    <property type="entry name" value="FAD/NAD(P)-binding domain"/>
    <property type="match status" value="1"/>
</dbReference>
<evidence type="ECO:0000256" key="2">
    <source>
        <dbReference type="ARBA" id="ARBA00023002"/>
    </source>
</evidence>
<dbReference type="PANTHER" id="PTHR43734">
    <property type="entry name" value="PHYTOENE DESATURASE"/>
    <property type="match status" value="1"/>
</dbReference>
<proteinExistence type="inferred from homology"/>
<accession>A0A1Y5S2Q5</accession>
<evidence type="ECO:0000256" key="1">
    <source>
        <dbReference type="ARBA" id="ARBA00006046"/>
    </source>
</evidence>
<sequence length="545" mass="57362">MTAVKKKVVIIGAGIGGLSAALRLAHRGHDVTLLEAAAGPGGKMRTLPSVAGPVDAGPTVLTLRPVFEALFTEVGSALADHVTLDRLDLLARHFWDDGTTLDLFCDEARNEAAVGEVFGSTAAAEFAAFSARARRLFAAFDAPMMQAADPAQTALVAQVLRQPRLIADMAPLRSLASHLRTRFSEPKLAQLFARYATYVGGTPARTPALLSLIWEAEAQGVWAVRGGMAALARAIEALARQKGAVFHYDTRATRIVRQSGRAVAVETEDARHTADAILFNGDPRALATGLLGPAAANAVGTGGIEPRSLSAHVYAFAAEFRGPEMAYHNVFFGHDPIAEFAALEKGDVPDDATLYICAQDRLRGPVQGPERVEIIRNAPPLSDRPDSAEKEKALCQTLIFDRLDTFGLRPDPRPMPEALTIPREFDALFPASQGSLYGRSPQGLTAGLKRPRARTPLPGLYLCGGGAHPGAGVPMAALSGKHAAEAIRTDLGSTLTSPATDMPGGMSTDSRTTDSALSPSSGSSDRYSRPGTPGPDGATPRTTSA</sequence>
<dbReference type="InterPro" id="IPR054841">
    <property type="entry name" value="carotdesatCrtD"/>
</dbReference>
<evidence type="ECO:0000259" key="4">
    <source>
        <dbReference type="Pfam" id="PF01593"/>
    </source>
</evidence>